<dbReference type="PANTHER" id="PTHR22960:SF0">
    <property type="entry name" value="MOLYBDENUM COFACTOR BIOSYNTHESIS PROTEIN 1"/>
    <property type="match status" value="1"/>
</dbReference>
<evidence type="ECO:0000313" key="24">
    <source>
        <dbReference type="Proteomes" id="UP000326759"/>
    </source>
</evidence>
<dbReference type="UniPathway" id="UPA00344"/>
<dbReference type="HAMAP" id="MF_01224_B">
    <property type="entry name" value="MoaC_B"/>
    <property type="match status" value="1"/>
</dbReference>
<comment type="function">
    <text evidence="19">Isoform MOCS1A and isoform MOCS1B probably form a complex that catalyzes the conversion of 5'-GTP to cyclic pyranopterin monophosphate (cPMP). MOCS1A catalyzes the cyclization of GTP to (8S)-3',8-cyclo-7,8-dihydroguanosine 5'-triphosphate and MOCS1B catalyzes the subsequent conversion of (8S)-3',8-cyclo-7,8-dihydroguanosine 5'-triphosphate to cPMP.</text>
</comment>
<protein>
    <recommendedName>
        <fullName evidence="8">Molybdenum cofactor biosynthesis protein 1</fullName>
        <ecNumber evidence="6">4.1.99.22</ecNumber>
        <ecNumber evidence="7">4.6.1.17</ecNumber>
    </recommendedName>
</protein>
<dbReference type="InterPro" id="IPR010505">
    <property type="entry name" value="MoaA_twitch"/>
</dbReference>
<evidence type="ECO:0000256" key="4">
    <source>
        <dbReference type="ARBA" id="ARBA00008484"/>
    </source>
</evidence>
<dbReference type="SFLD" id="SFLDS00029">
    <property type="entry name" value="Radical_SAM"/>
    <property type="match status" value="1"/>
</dbReference>
<dbReference type="PROSITE" id="PS51918">
    <property type="entry name" value="RADICAL_SAM"/>
    <property type="match status" value="1"/>
</dbReference>
<dbReference type="SUPFAM" id="SSF102114">
    <property type="entry name" value="Radical SAM enzymes"/>
    <property type="match status" value="1"/>
</dbReference>
<evidence type="ECO:0000256" key="8">
    <source>
        <dbReference type="ARBA" id="ARBA00015273"/>
    </source>
</evidence>
<accession>A0A5N5TGP5</accession>
<keyword evidence="12" id="KW-0547">Nucleotide-binding</keyword>
<evidence type="ECO:0000256" key="11">
    <source>
        <dbReference type="ARBA" id="ARBA00022723"/>
    </source>
</evidence>
<keyword evidence="14" id="KW-0411">Iron-sulfur</keyword>
<evidence type="ECO:0000256" key="20">
    <source>
        <dbReference type="ARBA" id="ARBA00063038"/>
    </source>
</evidence>
<comment type="catalytic activity">
    <reaction evidence="1">
        <text>(8S)-3',8-cyclo-7,8-dihydroguanosine 5'-triphosphate = cyclic pyranopterin phosphate + diphosphate</text>
        <dbReference type="Rhea" id="RHEA:49580"/>
        <dbReference type="ChEBI" id="CHEBI:33019"/>
        <dbReference type="ChEBI" id="CHEBI:59648"/>
        <dbReference type="ChEBI" id="CHEBI:131766"/>
        <dbReference type="EC" id="4.6.1.17"/>
    </reaction>
</comment>
<evidence type="ECO:0000256" key="17">
    <source>
        <dbReference type="ARBA" id="ARBA00023239"/>
    </source>
</evidence>
<comment type="pathway">
    <text evidence="3">Cofactor biosynthesis; molybdopterin biosynthesis.</text>
</comment>
<dbReference type="EMBL" id="SEYY01001097">
    <property type="protein sequence ID" value="KAB7505826.1"/>
    <property type="molecule type" value="Genomic_DNA"/>
</dbReference>
<dbReference type="Proteomes" id="UP000326759">
    <property type="component" value="Unassembled WGS sequence"/>
</dbReference>
<dbReference type="InterPro" id="IPR036522">
    <property type="entry name" value="MoaC_sf"/>
</dbReference>
<evidence type="ECO:0000256" key="6">
    <source>
        <dbReference type="ARBA" id="ARBA00012167"/>
    </source>
</evidence>
<dbReference type="NCBIfam" id="NF006870">
    <property type="entry name" value="PRK09364.1"/>
    <property type="match status" value="1"/>
</dbReference>
<dbReference type="Pfam" id="PF04055">
    <property type="entry name" value="Radical_SAM"/>
    <property type="match status" value="1"/>
</dbReference>
<evidence type="ECO:0000256" key="16">
    <source>
        <dbReference type="ARBA" id="ARBA00023150"/>
    </source>
</evidence>
<comment type="similarity">
    <text evidence="4">In the C-terminal section; belongs to the MoaC family.</text>
</comment>
<dbReference type="GO" id="GO:0061799">
    <property type="term" value="F:cyclic pyranopterin monophosphate synthase activity"/>
    <property type="evidence" value="ECO:0007669"/>
    <property type="project" value="UniProtKB-EC"/>
</dbReference>
<dbReference type="GO" id="GO:0046872">
    <property type="term" value="F:metal ion binding"/>
    <property type="evidence" value="ECO:0007669"/>
    <property type="project" value="UniProtKB-KW"/>
</dbReference>
<name>A0A5N5TGP5_9CRUS</name>
<dbReference type="CDD" id="cd01420">
    <property type="entry name" value="MoaC_PE"/>
    <property type="match status" value="1"/>
</dbReference>
<dbReference type="GO" id="GO:0061798">
    <property type="term" value="F:GTP 3',8'-cyclase activity"/>
    <property type="evidence" value="ECO:0007669"/>
    <property type="project" value="UniProtKB-EC"/>
</dbReference>
<dbReference type="AlphaFoldDB" id="A0A5N5TGP5"/>
<dbReference type="GO" id="GO:0005525">
    <property type="term" value="F:GTP binding"/>
    <property type="evidence" value="ECO:0007669"/>
    <property type="project" value="UniProtKB-KW"/>
</dbReference>
<dbReference type="InterPro" id="IPR013785">
    <property type="entry name" value="Aldolase_TIM"/>
</dbReference>
<dbReference type="HAMAP" id="MF_01225_B">
    <property type="entry name" value="MoaA_B"/>
    <property type="match status" value="1"/>
</dbReference>
<comment type="subunit">
    <text evidence="20">Isoform MOCS1A and isoform MOCS1B probably form a heterooligomer.</text>
</comment>
<gene>
    <name evidence="23" type="primary">MOCS1</name>
    <name evidence="23" type="ORF">Anas_00854</name>
</gene>
<dbReference type="Gene3D" id="3.30.70.640">
    <property type="entry name" value="Molybdopterin cofactor biosynthesis C (MoaC) domain"/>
    <property type="match status" value="1"/>
</dbReference>
<dbReference type="InterPro" id="IPR002820">
    <property type="entry name" value="Mopterin_CF_biosynth-C_dom"/>
</dbReference>
<evidence type="ECO:0000256" key="13">
    <source>
        <dbReference type="ARBA" id="ARBA00023004"/>
    </source>
</evidence>
<dbReference type="Pfam" id="PF06463">
    <property type="entry name" value="Mob_synth_C"/>
    <property type="match status" value="1"/>
</dbReference>
<keyword evidence="17" id="KW-0456">Lyase</keyword>
<dbReference type="GO" id="GO:0051539">
    <property type="term" value="F:4 iron, 4 sulfur cluster binding"/>
    <property type="evidence" value="ECO:0007669"/>
    <property type="project" value="UniProtKB-KW"/>
</dbReference>
<reference evidence="23 24" key="1">
    <citation type="journal article" date="2019" name="PLoS Biol.">
        <title>Sex chromosomes control vertical transmission of feminizing Wolbachia symbionts in an isopod.</title>
        <authorList>
            <person name="Becking T."/>
            <person name="Chebbi M.A."/>
            <person name="Giraud I."/>
            <person name="Moumen B."/>
            <person name="Laverre T."/>
            <person name="Caubet Y."/>
            <person name="Peccoud J."/>
            <person name="Gilbert C."/>
            <person name="Cordaux R."/>
        </authorList>
    </citation>
    <scope>NUCLEOTIDE SEQUENCE [LARGE SCALE GENOMIC DNA]</scope>
    <source>
        <strain evidence="23">ANa2</strain>
        <tissue evidence="23">Whole body excluding digestive tract and cuticle</tissue>
    </source>
</reference>
<dbReference type="SFLD" id="SFLDG01067">
    <property type="entry name" value="SPASM/twitch_domain_containing"/>
    <property type="match status" value="1"/>
</dbReference>
<dbReference type="EC" id="4.1.99.22" evidence="6"/>
<dbReference type="SMART" id="SM00729">
    <property type="entry name" value="Elp3"/>
    <property type="match status" value="1"/>
</dbReference>
<feature type="compositionally biased region" description="Polar residues" evidence="21">
    <location>
        <begin position="474"/>
        <end position="485"/>
    </location>
</feature>
<comment type="similarity">
    <text evidence="5">In the N-terminal section; belongs to the radical SAM superfamily. MoaA family.</text>
</comment>
<dbReference type="GO" id="GO:0006777">
    <property type="term" value="P:Mo-molybdopterin cofactor biosynthetic process"/>
    <property type="evidence" value="ECO:0007669"/>
    <property type="project" value="UniProtKB-KW"/>
</dbReference>
<evidence type="ECO:0000256" key="18">
    <source>
        <dbReference type="ARBA" id="ARBA00048697"/>
    </source>
</evidence>
<dbReference type="SFLD" id="SFLDG01386">
    <property type="entry name" value="main_SPASM_domain-containing"/>
    <property type="match status" value="1"/>
</dbReference>
<keyword evidence="24" id="KW-1185">Reference proteome</keyword>
<evidence type="ECO:0000256" key="15">
    <source>
        <dbReference type="ARBA" id="ARBA00023134"/>
    </source>
</evidence>
<sequence length="635" mass="71593">MYTSSLSKILQYQLFHHEFKIGLIRFLSTSSLRLKINEHEPKQNSDEVNLVKSFPLENGARKSRDKMFNEKDILPFSAFLTDSFGRQHNYLRISLTERCNLRCQYCMPGEGVDLTPNNKLLTTEELIEISRLFVNEGVDKIRLTGGEPMIRKDLVHIIGSLSNLGIDHMGITTNGILLTRKLRELQKAGLTHINVSLDTLIPAKFEFITRRKGWNKVMEGINLALELGYSPLKINCVVMRGTNEDEITDFVRLTKDKNIDVRFIEYMPFDGNRWSDKKMVSYNEMLSIIRKEFPDIQRIQDKPNDTSKAYKVNGFEGQIGFITSMSENFCGSCNRIRMTADGNLKVCLFGPSEVSLRDALRGGATKEELLEIIQGAVLRKKKQHADRLPSISINSFSLLHNINAGASRLYQVQSRFFSNTAQSFFQDDDSGKYYKNQSALLQDENSKYKYWENNLSDFESNVSDSANETDDTQEMTTSASSLSHVNSQGKAQMVDVGEKIASKRQAVAEAVVWVGEKVFRLVKENSIKKGDVLSVSELAGIMGAKQTSHLIPLCHPLMLTYVDVKTYLQEEEKSIKIVSSVKTIGITGVEMEALTAASIAALTIYDMCKAVSHEIQIKNIQLVSKSGGKRDYAKT</sequence>
<evidence type="ECO:0000256" key="12">
    <source>
        <dbReference type="ARBA" id="ARBA00022741"/>
    </source>
</evidence>
<evidence type="ECO:0000256" key="9">
    <source>
        <dbReference type="ARBA" id="ARBA00022485"/>
    </source>
</evidence>
<evidence type="ECO:0000313" key="23">
    <source>
        <dbReference type="EMBL" id="KAB7505826.1"/>
    </source>
</evidence>
<evidence type="ECO:0000256" key="5">
    <source>
        <dbReference type="ARBA" id="ARBA00009862"/>
    </source>
</evidence>
<dbReference type="InterPro" id="IPR040064">
    <property type="entry name" value="MoaA-like"/>
</dbReference>
<dbReference type="NCBIfam" id="TIGR02666">
    <property type="entry name" value="moaA"/>
    <property type="match status" value="1"/>
</dbReference>
<dbReference type="InterPro" id="IPR006638">
    <property type="entry name" value="Elp3/MiaA/NifB-like_rSAM"/>
</dbReference>
<feature type="region of interest" description="Disordered" evidence="21">
    <location>
        <begin position="461"/>
        <end position="485"/>
    </location>
</feature>
<keyword evidence="13" id="KW-0408">Iron</keyword>
<keyword evidence="11" id="KW-0479">Metal-binding</keyword>
<dbReference type="FunFam" id="3.20.20.70:FF:000117">
    <property type="entry name" value="molybdenum cofactor biosynthesis protein 1"/>
    <property type="match status" value="1"/>
</dbReference>
<comment type="cofactor">
    <cofactor evidence="2">
        <name>[4Fe-4S] cluster</name>
        <dbReference type="ChEBI" id="CHEBI:49883"/>
    </cofactor>
</comment>
<evidence type="ECO:0000256" key="7">
    <source>
        <dbReference type="ARBA" id="ARBA00012575"/>
    </source>
</evidence>
<keyword evidence="10" id="KW-0949">S-adenosyl-L-methionine</keyword>
<dbReference type="NCBIfam" id="NF001199">
    <property type="entry name" value="PRK00164.2-1"/>
    <property type="match status" value="1"/>
</dbReference>
<comment type="caution">
    <text evidence="23">The sequence shown here is derived from an EMBL/GenBank/DDBJ whole genome shotgun (WGS) entry which is preliminary data.</text>
</comment>
<organism evidence="23 24">
    <name type="scientific">Armadillidium nasatum</name>
    <dbReference type="NCBI Taxonomy" id="96803"/>
    <lineage>
        <taxon>Eukaryota</taxon>
        <taxon>Metazoa</taxon>
        <taxon>Ecdysozoa</taxon>
        <taxon>Arthropoda</taxon>
        <taxon>Crustacea</taxon>
        <taxon>Multicrustacea</taxon>
        <taxon>Malacostraca</taxon>
        <taxon>Eumalacostraca</taxon>
        <taxon>Peracarida</taxon>
        <taxon>Isopoda</taxon>
        <taxon>Oniscidea</taxon>
        <taxon>Crinocheta</taxon>
        <taxon>Armadillidiidae</taxon>
        <taxon>Armadillidium</taxon>
    </lineage>
</organism>
<evidence type="ECO:0000256" key="21">
    <source>
        <dbReference type="SAM" id="MobiDB-lite"/>
    </source>
</evidence>
<keyword evidence="9" id="KW-0004">4Fe-4S</keyword>
<evidence type="ECO:0000256" key="10">
    <source>
        <dbReference type="ARBA" id="ARBA00022691"/>
    </source>
</evidence>
<dbReference type="PANTHER" id="PTHR22960">
    <property type="entry name" value="MOLYBDOPTERIN COFACTOR SYNTHESIS PROTEIN A"/>
    <property type="match status" value="1"/>
</dbReference>
<keyword evidence="16" id="KW-0501">Molybdenum cofactor biosynthesis</keyword>
<dbReference type="InterPro" id="IPR023045">
    <property type="entry name" value="MoaC"/>
</dbReference>
<dbReference type="CDD" id="cd01335">
    <property type="entry name" value="Radical_SAM"/>
    <property type="match status" value="1"/>
</dbReference>
<feature type="domain" description="Radical SAM core" evidence="22">
    <location>
        <begin position="83"/>
        <end position="295"/>
    </location>
</feature>
<dbReference type="InterPro" id="IPR007197">
    <property type="entry name" value="rSAM"/>
</dbReference>
<dbReference type="NCBIfam" id="TIGR00581">
    <property type="entry name" value="moaC"/>
    <property type="match status" value="1"/>
</dbReference>
<dbReference type="SUPFAM" id="SSF55040">
    <property type="entry name" value="Molybdenum cofactor biosynthesis protein C, MoaC"/>
    <property type="match status" value="1"/>
</dbReference>
<evidence type="ECO:0000256" key="14">
    <source>
        <dbReference type="ARBA" id="ARBA00023014"/>
    </source>
</evidence>
<dbReference type="InterPro" id="IPR058240">
    <property type="entry name" value="rSAM_sf"/>
</dbReference>
<dbReference type="Pfam" id="PF01967">
    <property type="entry name" value="MoaC"/>
    <property type="match status" value="1"/>
</dbReference>
<evidence type="ECO:0000256" key="1">
    <source>
        <dbReference type="ARBA" id="ARBA00001637"/>
    </source>
</evidence>
<dbReference type="CDD" id="cd21117">
    <property type="entry name" value="Twitch_MoaA"/>
    <property type="match status" value="1"/>
</dbReference>
<proteinExistence type="inferred from homology"/>
<dbReference type="InterPro" id="IPR013483">
    <property type="entry name" value="MoaA"/>
</dbReference>
<dbReference type="Gene3D" id="3.20.20.70">
    <property type="entry name" value="Aldolase class I"/>
    <property type="match status" value="1"/>
</dbReference>
<comment type="catalytic activity">
    <reaction evidence="18">
        <text>GTP + AH2 + S-adenosyl-L-methionine = (8S)-3',8-cyclo-7,8-dihydroguanosine 5'-triphosphate + 5'-deoxyadenosine + L-methionine + A + H(+)</text>
        <dbReference type="Rhea" id="RHEA:49576"/>
        <dbReference type="ChEBI" id="CHEBI:13193"/>
        <dbReference type="ChEBI" id="CHEBI:15378"/>
        <dbReference type="ChEBI" id="CHEBI:17319"/>
        <dbReference type="ChEBI" id="CHEBI:17499"/>
        <dbReference type="ChEBI" id="CHEBI:37565"/>
        <dbReference type="ChEBI" id="CHEBI:57844"/>
        <dbReference type="ChEBI" id="CHEBI:59789"/>
        <dbReference type="ChEBI" id="CHEBI:131766"/>
        <dbReference type="EC" id="4.1.99.22"/>
    </reaction>
</comment>
<dbReference type="SFLD" id="SFLDG01383">
    <property type="entry name" value="cyclic_pyranopterin_phosphate"/>
    <property type="match status" value="1"/>
</dbReference>
<keyword evidence="15" id="KW-0342">GTP-binding</keyword>
<dbReference type="InterPro" id="IPR050105">
    <property type="entry name" value="MoCo_biosynth_MoaA/MoaC"/>
</dbReference>
<dbReference type="InterPro" id="IPR047594">
    <property type="entry name" value="MoaC_bact/euk"/>
</dbReference>
<dbReference type="EC" id="4.6.1.17" evidence="7"/>
<evidence type="ECO:0000256" key="2">
    <source>
        <dbReference type="ARBA" id="ARBA00001966"/>
    </source>
</evidence>
<evidence type="ECO:0000259" key="22">
    <source>
        <dbReference type="PROSITE" id="PS51918"/>
    </source>
</evidence>
<dbReference type="PROSITE" id="PS01305">
    <property type="entry name" value="MOAA_NIFB_PQQE"/>
    <property type="match status" value="1"/>
</dbReference>
<evidence type="ECO:0000256" key="3">
    <source>
        <dbReference type="ARBA" id="ARBA00005046"/>
    </source>
</evidence>
<dbReference type="OrthoDB" id="429626at2759"/>
<dbReference type="InterPro" id="IPR000385">
    <property type="entry name" value="MoaA_NifB_PqqE_Fe-S-bd_CS"/>
</dbReference>
<evidence type="ECO:0000256" key="19">
    <source>
        <dbReference type="ARBA" id="ARBA00054222"/>
    </source>
</evidence>